<feature type="domain" description="Flagellar hook-associated protein 2 N-terminal" evidence="6">
    <location>
        <begin position="9"/>
        <end position="103"/>
    </location>
</feature>
<evidence type="ECO:0000256" key="5">
    <source>
        <dbReference type="RuleBase" id="RU362066"/>
    </source>
</evidence>
<keyword evidence="5" id="KW-0964">Secreted</keyword>
<organism evidence="8 9">
    <name type="scientific">Paenibacillus montaniterrae</name>
    <dbReference type="NCBI Taxonomy" id="429341"/>
    <lineage>
        <taxon>Bacteria</taxon>
        <taxon>Bacillati</taxon>
        <taxon>Bacillota</taxon>
        <taxon>Bacilli</taxon>
        <taxon>Bacillales</taxon>
        <taxon>Paenibacillaceae</taxon>
        <taxon>Paenibacillus</taxon>
    </lineage>
</organism>
<evidence type="ECO:0000313" key="9">
    <source>
        <dbReference type="Proteomes" id="UP000683139"/>
    </source>
</evidence>
<evidence type="ECO:0000256" key="4">
    <source>
        <dbReference type="ARBA" id="ARBA00023143"/>
    </source>
</evidence>
<dbReference type="InterPro" id="IPR040026">
    <property type="entry name" value="FliD"/>
</dbReference>
<keyword evidence="8" id="KW-0282">Flagellum</keyword>
<comment type="subcellular location">
    <subcellularLocation>
        <location evidence="5">Secreted</location>
    </subcellularLocation>
    <subcellularLocation>
        <location evidence="5">Bacterial flagellum</location>
    </subcellularLocation>
</comment>
<dbReference type="InterPro" id="IPR003481">
    <property type="entry name" value="FliD_N"/>
</dbReference>
<dbReference type="InterPro" id="IPR010809">
    <property type="entry name" value="FliD_C"/>
</dbReference>
<dbReference type="GO" id="GO:0009421">
    <property type="term" value="C:bacterial-type flagellum filament cap"/>
    <property type="evidence" value="ECO:0007669"/>
    <property type="project" value="InterPro"/>
</dbReference>
<dbReference type="GO" id="GO:0009424">
    <property type="term" value="C:bacterial-type flagellum hook"/>
    <property type="evidence" value="ECO:0007669"/>
    <property type="project" value="UniProtKB-UniRule"/>
</dbReference>
<dbReference type="GO" id="GO:0007155">
    <property type="term" value="P:cell adhesion"/>
    <property type="evidence" value="ECO:0007669"/>
    <property type="project" value="InterPro"/>
</dbReference>
<dbReference type="PANTHER" id="PTHR30288:SF0">
    <property type="entry name" value="FLAGELLAR HOOK-ASSOCIATED PROTEIN 2"/>
    <property type="match status" value="1"/>
</dbReference>
<feature type="domain" description="Flagellar hook-associated protein 2 C-terminal" evidence="7">
    <location>
        <begin position="229"/>
        <end position="470"/>
    </location>
</feature>
<evidence type="ECO:0000313" key="8">
    <source>
        <dbReference type="EMBL" id="GIP19094.1"/>
    </source>
</evidence>
<comment type="function">
    <text evidence="5">Required for morphogenesis and for the elongation of the flagellar filament by facilitating polymerization of the flagellin monomers at the tip of growing filament. Forms a capping structure, which prevents flagellin subunits (transported through the central channel of the flagellum) from leaking out without polymerization at the distal end.</text>
</comment>
<comment type="similarity">
    <text evidence="1 5">Belongs to the FliD family.</text>
</comment>
<keyword evidence="4 5" id="KW-0975">Bacterial flagellum</keyword>
<keyword evidence="8" id="KW-0966">Cell projection</keyword>
<keyword evidence="3 5" id="KW-0175">Coiled coil</keyword>
<dbReference type="Pfam" id="PF07195">
    <property type="entry name" value="FliD_C"/>
    <property type="match status" value="1"/>
</dbReference>
<dbReference type="GO" id="GO:0071973">
    <property type="term" value="P:bacterial-type flagellum-dependent cell motility"/>
    <property type="evidence" value="ECO:0007669"/>
    <property type="project" value="TreeGrafter"/>
</dbReference>
<dbReference type="AlphaFoldDB" id="A0A919YV82"/>
<reference evidence="8" key="1">
    <citation type="submission" date="2021-03" db="EMBL/GenBank/DDBJ databases">
        <title>Antimicrobial resistance genes in bacteria isolated from Japanese honey, and their potential for conferring macrolide and lincosamide resistance in the American foulbrood pathogen Paenibacillus larvae.</title>
        <authorList>
            <person name="Okamoto M."/>
            <person name="Kumagai M."/>
            <person name="Kanamori H."/>
            <person name="Takamatsu D."/>
        </authorList>
    </citation>
    <scope>NUCLEOTIDE SEQUENCE</scope>
    <source>
        <strain evidence="8">J40TS1</strain>
    </source>
</reference>
<dbReference type="GO" id="GO:0005576">
    <property type="term" value="C:extracellular region"/>
    <property type="evidence" value="ECO:0007669"/>
    <property type="project" value="UniProtKB-SubCell"/>
</dbReference>
<dbReference type="PANTHER" id="PTHR30288">
    <property type="entry name" value="FLAGELLAR CAP/ASSEMBLY PROTEIN FLID"/>
    <property type="match status" value="1"/>
</dbReference>
<accession>A0A919YV82</accession>
<feature type="coiled-coil region" evidence="5">
    <location>
        <begin position="426"/>
        <end position="453"/>
    </location>
</feature>
<dbReference type="Proteomes" id="UP000683139">
    <property type="component" value="Unassembled WGS sequence"/>
</dbReference>
<sequence>MGISITGLSGFDTAKMVSDLMELERIPYKNLSTKKTNLQSEQTVFRSINTAFSSLSTALNNLRYAADWNKLKATSDSNAVSVSSTNGVAAGSYTVNVQQLATKNVVEVDSSYILSKVEEAASSGQELKIGSYTFTEEDLQSIQDAGDSEAQLKKLANIINTNTAAENGSNATASVLKTSSSGDFKLVLNSKTTGAGDNNSVSFTLANSSIIDHNTTDENGKIAVTNKEGKDAILEVNGVTVTRNSNTFDDLISGITFTVNSTGNSNINVGQDVDNIVANVKSFVTAYNNLISMVRNNLAKPEDDSKMNPLQGDSLLKQIDSQLYSLFNSVVDTSGGKAWMEQVGLSIDKGITKGSEMTGKITFDEEAFKEALANDPQKVIELFTKPQQEADPDTATPAKPGGIITELTSIMGYYNSTVNGMLNTKITGYDAEIKMIDDRMEQMERRLEMTEARLKLQFGTMETMLSTLNSQKDWLTSQFDALTKK</sequence>
<dbReference type="EMBL" id="BOSE01000012">
    <property type="protein sequence ID" value="GIP19094.1"/>
    <property type="molecule type" value="Genomic_DNA"/>
</dbReference>
<keyword evidence="9" id="KW-1185">Reference proteome</keyword>
<comment type="caution">
    <text evidence="8">The sequence shown here is derived from an EMBL/GenBank/DDBJ whole genome shotgun (WGS) entry which is preliminary data.</text>
</comment>
<proteinExistence type="inferred from homology"/>
<evidence type="ECO:0000256" key="1">
    <source>
        <dbReference type="ARBA" id="ARBA00009764"/>
    </source>
</evidence>
<evidence type="ECO:0000259" key="6">
    <source>
        <dbReference type="Pfam" id="PF02465"/>
    </source>
</evidence>
<gene>
    <name evidence="8" type="primary">fliD</name>
    <name evidence="8" type="ORF">J40TS1_47360</name>
</gene>
<protein>
    <recommendedName>
        <fullName evidence="5">Flagellar hook-associated protein 2</fullName>
        <shortName evidence="5">HAP2</shortName>
    </recommendedName>
    <alternativeName>
        <fullName evidence="5">Flagellar cap protein</fullName>
    </alternativeName>
</protein>
<evidence type="ECO:0000256" key="2">
    <source>
        <dbReference type="ARBA" id="ARBA00011255"/>
    </source>
</evidence>
<keyword evidence="8" id="KW-0969">Cilium</keyword>
<evidence type="ECO:0000259" key="7">
    <source>
        <dbReference type="Pfam" id="PF07195"/>
    </source>
</evidence>
<dbReference type="Pfam" id="PF02465">
    <property type="entry name" value="FliD_N"/>
    <property type="match status" value="1"/>
</dbReference>
<evidence type="ECO:0000256" key="3">
    <source>
        <dbReference type="ARBA" id="ARBA00023054"/>
    </source>
</evidence>
<comment type="subunit">
    <text evidence="2 5">Homopentamer.</text>
</comment>
<dbReference type="RefSeq" id="WP_213519751.1">
    <property type="nucleotide sequence ID" value="NZ_BOSE01000012.1"/>
</dbReference>
<name>A0A919YV82_9BACL</name>